<feature type="domain" description="ATP synthase epsilon subunit C-terminal" evidence="17">
    <location>
        <begin position="91"/>
        <end position="137"/>
    </location>
</feature>
<dbReference type="InterPro" id="IPR001469">
    <property type="entry name" value="ATP_synth_F1_dsu/esu"/>
</dbReference>
<comment type="function">
    <text evidence="1 14">Produces ATP from ADP in the presence of a proton gradient across the membrane.</text>
</comment>
<protein>
    <recommendedName>
        <fullName evidence="4 14">ATP synthase epsilon chain</fullName>
    </recommendedName>
    <alternativeName>
        <fullName evidence="13 14">ATP synthase F1 sector epsilon subunit</fullName>
    </alternativeName>
    <alternativeName>
        <fullName evidence="12 14">F-ATPase epsilon subunit</fullName>
    </alternativeName>
</protein>
<evidence type="ECO:0000313" key="19">
    <source>
        <dbReference type="EMBL" id="RST94987.1"/>
    </source>
</evidence>
<comment type="subcellular location">
    <subcellularLocation>
        <location evidence="2 14">Cell membrane</location>
        <topology evidence="2 14">Peripheral membrane protein</topology>
    </subcellularLocation>
</comment>
<evidence type="ECO:0000256" key="16">
    <source>
        <dbReference type="SAM" id="Coils"/>
    </source>
</evidence>
<dbReference type="SUPFAM" id="SSF51344">
    <property type="entry name" value="Epsilon subunit of F1F0-ATP synthase N-terminal domain"/>
    <property type="match status" value="1"/>
</dbReference>
<keyword evidence="16" id="KW-0175">Coiled coil</keyword>
<evidence type="ECO:0000256" key="8">
    <source>
        <dbReference type="ARBA" id="ARBA00023065"/>
    </source>
</evidence>
<dbReference type="RefSeq" id="WP_126780261.1">
    <property type="nucleotide sequence ID" value="NZ_CAUQJP010000030.1"/>
</dbReference>
<dbReference type="Gene3D" id="2.60.15.10">
    <property type="entry name" value="F0F1 ATP synthase delta/epsilon subunit, N-terminal"/>
    <property type="match status" value="1"/>
</dbReference>
<comment type="caution">
    <text evidence="19">The sequence shown here is derived from an EMBL/GenBank/DDBJ whole genome shotgun (WGS) entry which is preliminary data.</text>
</comment>
<dbReference type="PANTHER" id="PTHR13822:SF10">
    <property type="entry name" value="ATP SYNTHASE EPSILON CHAIN, CHLOROPLASTIC"/>
    <property type="match status" value="1"/>
</dbReference>
<evidence type="ECO:0000256" key="7">
    <source>
        <dbReference type="ARBA" id="ARBA00022781"/>
    </source>
</evidence>
<evidence type="ECO:0000259" key="17">
    <source>
        <dbReference type="Pfam" id="PF00401"/>
    </source>
</evidence>
<keyword evidence="6 14" id="KW-1003">Cell membrane</keyword>
<evidence type="ECO:0000256" key="12">
    <source>
        <dbReference type="ARBA" id="ARBA00030215"/>
    </source>
</evidence>
<keyword evidence="11 14" id="KW-0066">ATP synthesis</keyword>
<keyword evidence="7 14" id="KW-0375">Hydrogen ion transport</keyword>
<evidence type="ECO:0000259" key="18">
    <source>
        <dbReference type="Pfam" id="PF02823"/>
    </source>
</evidence>
<dbReference type="GO" id="GO:0005524">
    <property type="term" value="F:ATP binding"/>
    <property type="evidence" value="ECO:0007669"/>
    <property type="project" value="UniProtKB-UniRule"/>
</dbReference>
<dbReference type="Pfam" id="PF00401">
    <property type="entry name" value="ATP-synt_DE"/>
    <property type="match status" value="1"/>
</dbReference>
<keyword evidence="20" id="KW-1185">Reference proteome</keyword>
<gene>
    <name evidence="14" type="primary">atpC</name>
    <name evidence="19" type="ORF">CBF35_08950</name>
</gene>
<evidence type="ECO:0000256" key="11">
    <source>
        <dbReference type="ARBA" id="ARBA00023310"/>
    </source>
</evidence>
<evidence type="ECO:0000256" key="15">
    <source>
        <dbReference type="RuleBase" id="RU003656"/>
    </source>
</evidence>
<proteinExistence type="inferred from homology"/>
<organism evidence="19 20">
    <name type="scientific">Vagococcus salmoninarum</name>
    <dbReference type="NCBI Taxonomy" id="2739"/>
    <lineage>
        <taxon>Bacteria</taxon>
        <taxon>Bacillati</taxon>
        <taxon>Bacillota</taxon>
        <taxon>Bacilli</taxon>
        <taxon>Lactobacillales</taxon>
        <taxon>Enterococcaceae</taxon>
        <taxon>Vagococcus</taxon>
    </lineage>
</organism>
<sequence length="139" mass="15304">MAKLKVEVVTPNGLSYTNQAAQLVVVRTVDGDLGIMPNHAPIIVPLKIDEVRVKNSRDSSEQDIIAINGGIMEVRDNVVTIIADSAEKPSEIDVLRAEKAKERAEATIEEAKKEHDIDQLKRAEVALSRAINRINVSRK</sequence>
<reference evidence="19 20" key="1">
    <citation type="submission" date="2017-05" db="EMBL/GenBank/DDBJ databases">
        <title>Vagococcus spp. assemblies.</title>
        <authorList>
            <person name="Gulvik C.A."/>
        </authorList>
    </citation>
    <scope>NUCLEOTIDE SEQUENCE [LARGE SCALE GENOMIC DNA]</scope>
    <source>
        <strain evidence="19 20">NCFB 2777</strain>
    </source>
</reference>
<dbReference type="GeneID" id="98568498"/>
<dbReference type="Gene3D" id="1.20.5.440">
    <property type="entry name" value="ATP synthase delta/epsilon subunit, C-terminal domain"/>
    <property type="match status" value="1"/>
</dbReference>
<dbReference type="SUPFAM" id="SSF46604">
    <property type="entry name" value="Epsilon subunit of F1F0-ATP synthase C-terminal domain"/>
    <property type="match status" value="1"/>
</dbReference>
<dbReference type="InterPro" id="IPR020546">
    <property type="entry name" value="ATP_synth_F1_dsu/esu_N"/>
</dbReference>
<evidence type="ECO:0000256" key="9">
    <source>
        <dbReference type="ARBA" id="ARBA00023136"/>
    </source>
</evidence>
<dbReference type="Proteomes" id="UP000287239">
    <property type="component" value="Unassembled WGS sequence"/>
</dbReference>
<feature type="domain" description="ATP synthase F1 complex delta/epsilon subunit N-terminal" evidence="18">
    <location>
        <begin position="4"/>
        <end position="86"/>
    </location>
</feature>
<comment type="subunit">
    <text evidence="14 15">F-type ATPases have 2 components, CF(1) - the catalytic core - and CF(0) - the membrane proton channel. CF(1) has five subunits: alpha(3), beta(3), gamma(1), delta(1), epsilon(1). CF(0) has three main subunits: a, b and c.</text>
</comment>
<dbReference type="Pfam" id="PF02823">
    <property type="entry name" value="ATP-synt_DE_N"/>
    <property type="match status" value="1"/>
</dbReference>
<dbReference type="NCBIfam" id="TIGR01216">
    <property type="entry name" value="ATP_synt_epsi"/>
    <property type="match status" value="1"/>
</dbReference>
<evidence type="ECO:0000256" key="13">
    <source>
        <dbReference type="ARBA" id="ARBA00031795"/>
    </source>
</evidence>
<dbReference type="HAMAP" id="MF_00530">
    <property type="entry name" value="ATP_synth_epsil_bac"/>
    <property type="match status" value="1"/>
</dbReference>
<evidence type="ECO:0000256" key="6">
    <source>
        <dbReference type="ARBA" id="ARBA00022475"/>
    </source>
</evidence>
<dbReference type="GO" id="GO:0046933">
    <property type="term" value="F:proton-transporting ATP synthase activity, rotational mechanism"/>
    <property type="evidence" value="ECO:0007669"/>
    <property type="project" value="UniProtKB-UniRule"/>
</dbReference>
<evidence type="ECO:0000256" key="1">
    <source>
        <dbReference type="ARBA" id="ARBA00003543"/>
    </source>
</evidence>
<keyword evidence="8 14" id="KW-0406">Ion transport</keyword>
<keyword evidence="5 14" id="KW-0813">Transport</keyword>
<dbReference type="OrthoDB" id="9804110at2"/>
<evidence type="ECO:0000256" key="14">
    <source>
        <dbReference type="HAMAP-Rule" id="MF_00530"/>
    </source>
</evidence>
<evidence type="ECO:0000313" key="20">
    <source>
        <dbReference type="Proteomes" id="UP000287239"/>
    </source>
</evidence>
<dbReference type="InterPro" id="IPR020547">
    <property type="entry name" value="ATP_synth_F1_esu_C"/>
</dbReference>
<evidence type="ECO:0000256" key="10">
    <source>
        <dbReference type="ARBA" id="ARBA00023196"/>
    </source>
</evidence>
<dbReference type="GO" id="GO:0005886">
    <property type="term" value="C:plasma membrane"/>
    <property type="evidence" value="ECO:0007669"/>
    <property type="project" value="UniProtKB-SubCell"/>
</dbReference>
<evidence type="ECO:0000256" key="3">
    <source>
        <dbReference type="ARBA" id="ARBA00005712"/>
    </source>
</evidence>
<dbReference type="GO" id="GO:0045259">
    <property type="term" value="C:proton-transporting ATP synthase complex"/>
    <property type="evidence" value="ECO:0007669"/>
    <property type="project" value="UniProtKB-KW"/>
</dbReference>
<name>A0A429ZMQ8_9ENTE</name>
<feature type="coiled-coil region" evidence="16">
    <location>
        <begin position="94"/>
        <end position="123"/>
    </location>
</feature>
<dbReference type="InterPro" id="IPR036794">
    <property type="entry name" value="ATP_F1_dsu/esu_C_sf"/>
</dbReference>
<dbReference type="CDD" id="cd12152">
    <property type="entry name" value="F1-ATPase_delta"/>
    <property type="match status" value="1"/>
</dbReference>
<keyword evidence="10 14" id="KW-0139">CF(1)</keyword>
<accession>A0A429ZMQ8</accession>
<evidence type="ECO:0000256" key="5">
    <source>
        <dbReference type="ARBA" id="ARBA00022448"/>
    </source>
</evidence>
<evidence type="ECO:0000256" key="2">
    <source>
        <dbReference type="ARBA" id="ARBA00004202"/>
    </source>
</evidence>
<evidence type="ECO:0000256" key="4">
    <source>
        <dbReference type="ARBA" id="ARBA00014480"/>
    </source>
</evidence>
<dbReference type="EMBL" id="NGJU01000012">
    <property type="protein sequence ID" value="RST94987.1"/>
    <property type="molecule type" value="Genomic_DNA"/>
</dbReference>
<comment type="similarity">
    <text evidence="3 14 15">Belongs to the ATPase epsilon chain family.</text>
</comment>
<keyword evidence="9 14" id="KW-0472">Membrane</keyword>
<dbReference type="PANTHER" id="PTHR13822">
    <property type="entry name" value="ATP SYNTHASE DELTA/EPSILON CHAIN"/>
    <property type="match status" value="1"/>
</dbReference>
<dbReference type="InterPro" id="IPR036771">
    <property type="entry name" value="ATPsynth_dsu/esu_N"/>
</dbReference>
<dbReference type="AlphaFoldDB" id="A0A429ZMQ8"/>
<dbReference type="NCBIfam" id="NF001846">
    <property type="entry name" value="PRK00571.1-3"/>
    <property type="match status" value="1"/>
</dbReference>
<dbReference type="FunFam" id="1.20.5.440:FF:000001">
    <property type="entry name" value="ATP synthase epsilon chain"/>
    <property type="match status" value="1"/>
</dbReference>